<evidence type="ECO:0000256" key="1">
    <source>
        <dbReference type="ARBA" id="ARBA00003217"/>
    </source>
</evidence>
<dbReference type="PANTHER" id="PTHR21581">
    <property type="entry name" value="D-ALANYL-D-ALANINE CARBOXYPEPTIDASE"/>
    <property type="match status" value="1"/>
</dbReference>
<proteinExistence type="inferred from homology"/>
<dbReference type="Gene3D" id="3.40.710.10">
    <property type="entry name" value="DD-peptidase/beta-lactamase superfamily"/>
    <property type="match status" value="1"/>
</dbReference>
<keyword evidence="14" id="KW-0812">Transmembrane</keyword>
<dbReference type="Gene3D" id="2.60.410.10">
    <property type="entry name" value="D-Ala-D-Ala carboxypeptidase, C-terminal domain"/>
    <property type="match status" value="1"/>
</dbReference>
<organism evidence="16 17">
    <name type="scientific">Fusibacter ferrireducens</name>
    <dbReference type="NCBI Taxonomy" id="2785058"/>
    <lineage>
        <taxon>Bacteria</taxon>
        <taxon>Bacillati</taxon>
        <taxon>Bacillota</taxon>
        <taxon>Clostridia</taxon>
        <taxon>Eubacteriales</taxon>
        <taxon>Eubacteriales Family XII. Incertae Sedis</taxon>
        <taxon>Fusibacter</taxon>
    </lineage>
</organism>
<reference evidence="16 17" key="1">
    <citation type="submission" date="2020-11" db="EMBL/GenBank/DDBJ databases">
        <title>Fusibacter basophilias sp. nov.</title>
        <authorList>
            <person name="Qiu D."/>
        </authorList>
    </citation>
    <scope>NUCLEOTIDE SEQUENCE [LARGE SCALE GENOMIC DNA]</scope>
    <source>
        <strain evidence="16 17">Q10-2</strain>
    </source>
</reference>
<accession>A0ABR9ZWR2</accession>
<evidence type="ECO:0000256" key="6">
    <source>
        <dbReference type="ARBA" id="ARBA00022670"/>
    </source>
</evidence>
<evidence type="ECO:0000256" key="8">
    <source>
        <dbReference type="ARBA" id="ARBA00022801"/>
    </source>
</evidence>
<dbReference type="InterPro" id="IPR012907">
    <property type="entry name" value="Peptidase_S11_C"/>
</dbReference>
<dbReference type="SMART" id="SM00936">
    <property type="entry name" value="PBP5_C"/>
    <property type="match status" value="1"/>
</dbReference>
<keyword evidence="14" id="KW-0472">Membrane</keyword>
<dbReference type="PRINTS" id="PR00725">
    <property type="entry name" value="DADACBPTASE1"/>
</dbReference>
<comment type="caution">
    <text evidence="16">The sequence shown here is derived from an EMBL/GenBank/DDBJ whole genome shotgun (WGS) entry which is preliminary data.</text>
</comment>
<keyword evidence="10" id="KW-0573">Peptidoglycan synthesis</keyword>
<dbReference type="InterPro" id="IPR001967">
    <property type="entry name" value="Peptidase_S11_N"/>
</dbReference>
<evidence type="ECO:0000256" key="5">
    <source>
        <dbReference type="ARBA" id="ARBA00022645"/>
    </source>
</evidence>
<protein>
    <recommendedName>
        <fullName evidence="4">serine-type D-Ala-D-Ala carboxypeptidase</fullName>
        <ecNumber evidence="4">3.4.16.4</ecNumber>
    </recommendedName>
</protein>
<evidence type="ECO:0000256" key="11">
    <source>
        <dbReference type="ARBA" id="ARBA00023316"/>
    </source>
</evidence>
<evidence type="ECO:0000313" key="17">
    <source>
        <dbReference type="Proteomes" id="UP000614200"/>
    </source>
</evidence>
<evidence type="ECO:0000256" key="7">
    <source>
        <dbReference type="ARBA" id="ARBA00022729"/>
    </source>
</evidence>
<keyword evidence="7" id="KW-0732">Signal</keyword>
<evidence type="ECO:0000256" key="13">
    <source>
        <dbReference type="RuleBase" id="RU004016"/>
    </source>
</evidence>
<evidence type="ECO:0000259" key="15">
    <source>
        <dbReference type="SMART" id="SM00936"/>
    </source>
</evidence>
<evidence type="ECO:0000256" key="4">
    <source>
        <dbReference type="ARBA" id="ARBA00012448"/>
    </source>
</evidence>
<keyword evidence="17" id="KW-1185">Reference proteome</keyword>
<gene>
    <name evidence="16" type="ORF">ISU02_17435</name>
</gene>
<comment type="function">
    <text evidence="1">Removes C-terminal D-alanyl residues from sugar-peptide cell wall precursors.</text>
</comment>
<dbReference type="SUPFAM" id="SSF69189">
    <property type="entry name" value="Penicillin-binding protein associated domain"/>
    <property type="match status" value="1"/>
</dbReference>
<dbReference type="Pfam" id="PF07943">
    <property type="entry name" value="PBP5_C"/>
    <property type="match status" value="1"/>
</dbReference>
<keyword evidence="9" id="KW-0133">Cell shape</keyword>
<feature type="transmembrane region" description="Helical" evidence="14">
    <location>
        <begin position="418"/>
        <end position="436"/>
    </location>
</feature>
<name>A0ABR9ZWR2_9FIRM</name>
<evidence type="ECO:0000256" key="3">
    <source>
        <dbReference type="ARBA" id="ARBA00007164"/>
    </source>
</evidence>
<dbReference type="EMBL" id="JADKNH010000011">
    <property type="protein sequence ID" value="MBF4694886.1"/>
    <property type="molecule type" value="Genomic_DNA"/>
</dbReference>
<dbReference type="PANTHER" id="PTHR21581:SF6">
    <property type="entry name" value="TRAFFICKING PROTEIN PARTICLE COMPLEX SUBUNIT 12"/>
    <property type="match status" value="1"/>
</dbReference>
<dbReference type="GO" id="GO:0004180">
    <property type="term" value="F:carboxypeptidase activity"/>
    <property type="evidence" value="ECO:0007669"/>
    <property type="project" value="UniProtKB-KW"/>
</dbReference>
<dbReference type="InterPro" id="IPR018044">
    <property type="entry name" value="Peptidase_S11"/>
</dbReference>
<keyword evidence="14" id="KW-1133">Transmembrane helix</keyword>
<keyword evidence="8" id="KW-0378">Hydrolase</keyword>
<comment type="pathway">
    <text evidence="2">Cell wall biogenesis; peptidoglycan biosynthesis.</text>
</comment>
<comment type="catalytic activity">
    <reaction evidence="12">
        <text>Preferential cleavage: (Ac)2-L-Lys-D-Ala-|-D-Ala. Also transpeptidation of peptidyl-alanyl moieties that are N-acyl substituents of D-alanine.</text>
        <dbReference type="EC" id="3.4.16.4"/>
    </reaction>
</comment>
<keyword evidence="5 16" id="KW-0121">Carboxypeptidase</keyword>
<evidence type="ECO:0000256" key="10">
    <source>
        <dbReference type="ARBA" id="ARBA00022984"/>
    </source>
</evidence>
<evidence type="ECO:0000313" key="16">
    <source>
        <dbReference type="EMBL" id="MBF4694886.1"/>
    </source>
</evidence>
<comment type="similarity">
    <text evidence="3 13">Belongs to the peptidase S11 family.</text>
</comment>
<keyword evidence="11" id="KW-0961">Cell wall biogenesis/degradation</keyword>
<sequence>MTPSLLSKKIKKITLLLCLILFILQLTIAFAEGEDDYTLTASDLVAESAILIDQNTGQILFTKNENIPMYPASTTKILTAIIIIEDLDLNQEVTITKDMEGVDGSSIALEAGEVLTVNELLHAMLMVSANDAAEALAKTHSGTIESFAKVMNERAASMGALNSNFQNPHGLPDPDHLTTSYDLAMIAKYAMQNETFKAIIMTPRFEIPANAVKTEIRYLNHSNKFITGVPGSSDKIAYRGSNVTKGYELMTGIKSGYTTKALHCFVGAATLDGRSFISVILKSQGTNMYIDTRKLIDYGLYGTITYELYALGEEVNIKTLDDKRNTSIHLITEGPLSVNLPTNLSVADLNRQETIQDQITLPVAKGEVLGRVSYYLNDLLVSEVNLVSADTYLGEDLITVETKTFSEPKSDFFNLKNMLMLTLKVFLALVLWRTIATLNRLRQKRQAQLIQKRSTK</sequence>
<dbReference type="RefSeq" id="WP_194703125.1">
    <property type="nucleotide sequence ID" value="NZ_JADKNH010000011.1"/>
</dbReference>
<evidence type="ECO:0000256" key="14">
    <source>
        <dbReference type="SAM" id="Phobius"/>
    </source>
</evidence>
<dbReference type="Pfam" id="PF00768">
    <property type="entry name" value="Peptidase_S11"/>
    <property type="match status" value="1"/>
</dbReference>
<dbReference type="InterPro" id="IPR015956">
    <property type="entry name" value="Peniciliin-bd_prot_C_sf"/>
</dbReference>
<dbReference type="Proteomes" id="UP000614200">
    <property type="component" value="Unassembled WGS sequence"/>
</dbReference>
<feature type="domain" description="Peptidase S11 D-Ala-D-Ala carboxypeptidase A C-terminal" evidence="15">
    <location>
        <begin position="306"/>
        <end position="394"/>
    </location>
</feature>
<dbReference type="InterPro" id="IPR037167">
    <property type="entry name" value="Peptidase_S11_C_sf"/>
</dbReference>
<dbReference type="InterPro" id="IPR012338">
    <property type="entry name" value="Beta-lactam/transpept-like"/>
</dbReference>
<keyword evidence="6" id="KW-0645">Protease</keyword>
<evidence type="ECO:0000256" key="9">
    <source>
        <dbReference type="ARBA" id="ARBA00022960"/>
    </source>
</evidence>
<dbReference type="EC" id="3.4.16.4" evidence="4"/>
<evidence type="ECO:0000256" key="12">
    <source>
        <dbReference type="ARBA" id="ARBA00034000"/>
    </source>
</evidence>
<evidence type="ECO:0000256" key="2">
    <source>
        <dbReference type="ARBA" id="ARBA00004752"/>
    </source>
</evidence>
<dbReference type="SUPFAM" id="SSF56601">
    <property type="entry name" value="beta-lactamase/transpeptidase-like"/>
    <property type="match status" value="1"/>
</dbReference>